<evidence type="ECO:0000256" key="1">
    <source>
        <dbReference type="ARBA" id="ARBA00004123"/>
    </source>
</evidence>
<dbReference type="Pfam" id="PF11951">
    <property type="entry name" value="Fungal_trans_2"/>
    <property type="match status" value="2"/>
</dbReference>
<gene>
    <name evidence="10" type="primary">20348109</name>
    <name evidence="9" type="ORF">GGTG_07651</name>
</gene>
<feature type="region of interest" description="Disordered" evidence="7">
    <location>
        <begin position="612"/>
        <end position="641"/>
    </location>
</feature>
<dbReference type="InterPro" id="IPR021858">
    <property type="entry name" value="Fun_TF"/>
</dbReference>
<keyword evidence="5" id="KW-0804">Transcription</keyword>
<dbReference type="GO" id="GO:0000976">
    <property type="term" value="F:transcription cis-regulatory region binding"/>
    <property type="evidence" value="ECO:0007669"/>
    <property type="project" value="TreeGrafter"/>
</dbReference>
<keyword evidence="2" id="KW-0862">Zinc</keyword>
<reference evidence="9" key="3">
    <citation type="submission" date="2010-09" db="EMBL/GenBank/DDBJ databases">
        <title>Annotation of Gaeumannomyces graminis var. tritici R3-111a-1.</title>
        <authorList>
            <consortium name="The Broad Institute Genome Sequencing Platform"/>
            <person name="Ma L.-J."/>
            <person name="Dead R."/>
            <person name="Young S.K."/>
            <person name="Zeng Q."/>
            <person name="Gargeya S."/>
            <person name="Fitzgerald M."/>
            <person name="Haas B."/>
            <person name="Abouelleil A."/>
            <person name="Alvarado L."/>
            <person name="Arachchi H.M."/>
            <person name="Berlin A."/>
            <person name="Brown A."/>
            <person name="Chapman S.B."/>
            <person name="Chen Z."/>
            <person name="Dunbar C."/>
            <person name="Freedman E."/>
            <person name="Gearin G."/>
            <person name="Gellesch M."/>
            <person name="Goldberg J."/>
            <person name="Griggs A."/>
            <person name="Gujja S."/>
            <person name="Heiman D."/>
            <person name="Howarth C."/>
            <person name="Larson L."/>
            <person name="Lui A."/>
            <person name="MacDonald P.J.P."/>
            <person name="Mehta T."/>
            <person name="Montmayeur A."/>
            <person name="Murphy C."/>
            <person name="Neiman D."/>
            <person name="Pearson M."/>
            <person name="Priest M."/>
            <person name="Roberts A."/>
            <person name="Saif S."/>
            <person name="Shea T."/>
            <person name="Shenoy N."/>
            <person name="Sisk P."/>
            <person name="Stolte C."/>
            <person name="Sykes S."/>
            <person name="Yandava C."/>
            <person name="Wortman J."/>
            <person name="Nusbaum C."/>
            <person name="Birren B."/>
        </authorList>
    </citation>
    <scope>NUCLEOTIDE SEQUENCE</scope>
    <source>
        <strain evidence="9">R3-111a-1</strain>
    </source>
</reference>
<protein>
    <recommendedName>
        <fullName evidence="8">Zn(2)-C6 fungal-type domain-containing protein</fullName>
    </recommendedName>
</protein>
<dbReference type="SUPFAM" id="SSF57701">
    <property type="entry name" value="Zn2/Cys6 DNA-binding domain"/>
    <property type="match status" value="1"/>
</dbReference>
<dbReference type="InterPro" id="IPR001138">
    <property type="entry name" value="Zn2Cys6_DnaBD"/>
</dbReference>
<evidence type="ECO:0000256" key="3">
    <source>
        <dbReference type="ARBA" id="ARBA00023015"/>
    </source>
</evidence>
<dbReference type="PANTHER" id="PTHR37534:SF49">
    <property type="entry name" value="LYSINE BIOSYNTHESIS REGULATORY PROTEIN LYS14"/>
    <property type="match status" value="1"/>
</dbReference>
<dbReference type="PROSITE" id="PS00463">
    <property type="entry name" value="ZN2_CY6_FUNGAL_1"/>
    <property type="match status" value="1"/>
</dbReference>
<dbReference type="RefSeq" id="XP_009223739.1">
    <property type="nucleotide sequence ID" value="XM_009225475.1"/>
</dbReference>
<evidence type="ECO:0000256" key="2">
    <source>
        <dbReference type="ARBA" id="ARBA00022833"/>
    </source>
</evidence>
<reference evidence="9" key="2">
    <citation type="submission" date="2010-07" db="EMBL/GenBank/DDBJ databases">
        <authorList>
            <consortium name="The Broad Institute Genome Sequencing Platform"/>
            <consortium name="Broad Institute Genome Sequencing Center for Infectious Disease"/>
            <person name="Ma L.-J."/>
            <person name="Dead R."/>
            <person name="Young S."/>
            <person name="Zeng Q."/>
            <person name="Koehrsen M."/>
            <person name="Alvarado L."/>
            <person name="Berlin A."/>
            <person name="Chapman S.B."/>
            <person name="Chen Z."/>
            <person name="Freedman E."/>
            <person name="Gellesch M."/>
            <person name="Goldberg J."/>
            <person name="Griggs A."/>
            <person name="Gujja S."/>
            <person name="Heilman E.R."/>
            <person name="Heiman D."/>
            <person name="Hepburn T."/>
            <person name="Howarth C."/>
            <person name="Jen D."/>
            <person name="Larson L."/>
            <person name="Mehta T."/>
            <person name="Neiman D."/>
            <person name="Pearson M."/>
            <person name="Roberts A."/>
            <person name="Saif S."/>
            <person name="Shea T."/>
            <person name="Shenoy N."/>
            <person name="Sisk P."/>
            <person name="Stolte C."/>
            <person name="Sykes S."/>
            <person name="Walk T."/>
            <person name="White J."/>
            <person name="Yandava C."/>
            <person name="Haas B."/>
            <person name="Nusbaum C."/>
            <person name="Birren B."/>
        </authorList>
    </citation>
    <scope>NUCLEOTIDE SEQUENCE</scope>
    <source>
        <strain evidence="9">R3-111a-1</strain>
    </source>
</reference>
<keyword evidence="6" id="KW-0539">Nucleus</keyword>
<feature type="domain" description="Zn(2)-C6 fungal-type" evidence="8">
    <location>
        <begin position="31"/>
        <end position="61"/>
    </location>
</feature>
<comment type="subcellular location">
    <subcellularLocation>
        <location evidence="1">Nucleus</location>
    </subcellularLocation>
</comment>
<reference evidence="11" key="1">
    <citation type="submission" date="2010-07" db="EMBL/GenBank/DDBJ databases">
        <title>The genome sequence of Gaeumannomyces graminis var. tritici strain R3-111a-1.</title>
        <authorList>
            <consortium name="The Broad Institute Genome Sequencing Platform"/>
            <person name="Ma L.-J."/>
            <person name="Dead R."/>
            <person name="Young S."/>
            <person name="Zeng Q."/>
            <person name="Koehrsen M."/>
            <person name="Alvarado L."/>
            <person name="Berlin A."/>
            <person name="Chapman S.B."/>
            <person name="Chen Z."/>
            <person name="Freedman E."/>
            <person name="Gellesch M."/>
            <person name="Goldberg J."/>
            <person name="Griggs A."/>
            <person name="Gujja S."/>
            <person name="Heilman E.R."/>
            <person name="Heiman D."/>
            <person name="Hepburn T."/>
            <person name="Howarth C."/>
            <person name="Jen D."/>
            <person name="Larson L."/>
            <person name="Mehta T."/>
            <person name="Neiman D."/>
            <person name="Pearson M."/>
            <person name="Roberts A."/>
            <person name="Saif S."/>
            <person name="Shea T."/>
            <person name="Shenoy N."/>
            <person name="Sisk P."/>
            <person name="Stolte C."/>
            <person name="Sykes S."/>
            <person name="Walk T."/>
            <person name="White J."/>
            <person name="Yandava C."/>
            <person name="Haas B."/>
            <person name="Nusbaum C."/>
            <person name="Birren B."/>
        </authorList>
    </citation>
    <scope>NUCLEOTIDE SEQUENCE [LARGE SCALE GENOMIC DNA]</scope>
    <source>
        <strain evidence="11">R3-111a-1</strain>
    </source>
</reference>
<dbReference type="GeneID" id="20348109"/>
<dbReference type="EMBL" id="GL385398">
    <property type="protein sequence ID" value="EJT73795.1"/>
    <property type="molecule type" value="Genomic_DNA"/>
</dbReference>
<dbReference type="EnsemblFungi" id="EJT73795">
    <property type="protein sequence ID" value="EJT73795"/>
    <property type="gene ID" value="GGTG_07651"/>
</dbReference>
<sequence length="734" mass="81094">MLSFANNPADRGQPGSVNNGPIRRIARSKNGCVTCRRRKVRCDEQRPRCSHCERLNLHCQWRPLIHTTSAPGTSRRASSTPNGSTRLAHAELPAGRRSDVQSPDNLGSIASPASGQLLSLQTGQPGAGVGQFFDYASFMWSDAAGLWGQFGMSAGDGSMDASLRLGTPTTSVSTDTGRRLDLALRDAAAQERQMASPQSSQYNNDLAAPASIGLSVFRGEDSDLLTYFVHAVVPPILAEVETQKKWTSMRRVLISMAAASTMVRYAILAFSNLLRCRRETPWSQVNQHYYENATKELDAAGDLPSPERHSSRRQSLLATLFFLCYIDILEERNETTHANLKRAYTVFRQGDRRGFHPVEMHLLSWIRLLDARAVSAGGEGLFLTDQDETLLVQPSPGSLHDSTNDAAEGAADRAVDLTGGLLHADAGDRDIEDVLFELLYQPGIVFYQKVQSFMGRISKIDPWHRSRGTVEDETEVMNIAAGILRDLRALLADGCPALMPHAVAGKLKAPYVSRYLAFTITRAFRTYLSNYYASKLHLHRVAYRHLPLSSESKDALAQIRHLARLMVDDAGPVPDEQHEQQQQQHTDMTSPMAAGEPEGAIISDAKFASAAAEDANTCGRGQPQQDKQEQQQHSQQPQLPVQATLPVNMLWPLLMWGTEEKDPAERDWIRDQILRMEKVASNARATAQVLEEVQRRQDATNTRRHAHRLRLVLGNSVMGVCALGIPSINIDCPA</sequence>
<dbReference type="Proteomes" id="UP000006039">
    <property type="component" value="Unassembled WGS sequence"/>
</dbReference>
<dbReference type="GO" id="GO:0008270">
    <property type="term" value="F:zinc ion binding"/>
    <property type="evidence" value="ECO:0007669"/>
    <property type="project" value="InterPro"/>
</dbReference>
<accession>J3P2A3</accession>
<feature type="region of interest" description="Disordered" evidence="7">
    <location>
        <begin position="1"/>
        <end position="23"/>
    </location>
</feature>
<dbReference type="PANTHER" id="PTHR37534">
    <property type="entry name" value="TRANSCRIPTIONAL ACTIVATOR PROTEIN UGA3"/>
    <property type="match status" value="1"/>
</dbReference>
<evidence type="ECO:0000259" key="8">
    <source>
        <dbReference type="PROSITE" id="PS50048"/>
    </source>
</evidence>
<keyword evidence="4" id="KW-0238">DNA-binding</keyword>
<feature type="region of interest" description="Disordered" evidence="7">
    <location>
        <begin position="571"/>
        <end position="595"/>
    </location>
</feature>
<organism evidence="9">
    <name type="scientific">Gaeumannomyces tritici (strain R3-111a-1)</name>
    <name type="common">Wheat and barley take-all root rot fungus</name>
    <name type="synonym">Gaeumannomyces graminis var. tritici</name>
    <dbReference type="NCBI Taxonomy" id="644352"/>
    <lineage>
        <taxon>Eukaryota</taxon>
        <taxon>Fungi</taxon>
        <taxon>Dikarya</taxon>
        <taxon>Ascomycota</taxon>
        <taxon>Pezizomycotina</taxon>
        <taxon>Sordariomycetes</taxon>
        <taxon>Sordariomycetidae</taxon>
        <taxon>Magnaporthales</taxon>
        <taxon>Magnaporthaceae</taxon>
        <taxon>Gaeumannomyces</taxon>
    </lineage>
</organism>
<keyword evidence="11" id="KW-1185">Reference proteome</keyword>
<dbReference type="CDD" id="cd00067">
    <property type="entry name" value="GAL4"/>
    <property type="match status" value="1"/>
</dbReference>
<feature type="compositionally biased region" description="Low complexity" evidence="7">
    <location>
        <begin position="631"/>
        <end position="641"/>
    </location>
</feature>
<dbReference type="InterPro" id="IPR036864">
    <property type="entry name" value="Zn2-C6_fun-type_DNA-bd_sf"/>
</dbReference>
<dbReference type="GO" id="GO:0000981">
    <property type="term" value="F:DNA-binding transcription factor activity, RNA polymerase II-specific"/>
    <property type="evidence" value="ECO:0007669"/>
    <property type="project" value="InterPro"/>
</dbReference>
<reference evidence="10" key="4">
    <citation type="journal article" date="2015" name="G3 (Bethesda)">
        <title>Genome sequences of three phytopathogenic species of the Magnaporthaceae family of fungi.</title>
        <authorList>
            <person name="Okagaki L.H."/>
            <person name="Nunes C.C."/>
            <person name="Sailsbery J."/>
            <person name="Clay B."/>
            <person name="Brown D."/>
            <person name="John T."/>
            <person name="Oh Y."/>
            <person name="Young N."/>
            <person name="Fitzgerald M."/>
            <person name="Haas B.J."/>
            <person name="Zeng Q."/>
            <person name="Young S."/>
            <person name="Adiconis X."/>
            <person name="Fan L."/>
            <person name="Levin J.Z."/>
            <person name="Mitchell T.K."/>
            <person name="Okubara P.A."/>
            <person name="Farman M.L."/>
            <person name="Kohn L.M."/>
            <person name="Birren B."/>
            <person name="Ma L.-J."/>
            <person name="Dean R.A."/>
        </authorList>
    </citation>
    <scope>NUCLEOTIDE SEQUENCE</scope>
    <source>
        <strain evidence="10">R3-111a-1</strain>
    </source>
</reference>
<dbReference type="PROSITE" id="PS50048">
    <property type="entry name" value="ZN2_CY6_FUNGAL_2"/>
    <property type="match status" value="1"/>
</dbReference>
<evidence type="ECO:0000256" key="5">
    <source>
        <dbReference type="ARBA" id="ARBA00023163"/>
    </source>
</evidence>
<dbReference type="STRING" id="644352.J3P2A3"/>
<feature type="region of interest" description="Disordered" evidence="7">
    <location>
        <begin position="68"/>
        <end position="109"/>
    </location>
</feature>
<dbReference type="Gene3D" id="4.10.240.10">
    <property type="entry name" value="Zn(2)-C6 fungal-type DNA-binding domain"/>
    <property type="match status" value="1"/>
</dbReference>
<evidence type="ECO:0000256" key="6">
    <source>
        <dbReference type="ARBA" id="ARBA00023242"/>
    </source>
</evidence>
<name>J3P2A3_GAET3</name>
<reference evidence="10" key="5">
    <citation type="submission" date="2018-04" db="UniProtKB">
        <authorList>
            <consortium name="EnsemblFungi"/>
        </authorList>
    </citation>
    <scope>IDENTIFICATION</scope>
    <source>
        <strain evidence="10">R3-111a-1</strain>
    </source>
</reference>
<dbReference type="eggNOG" id="ENOG502RXEV">
    <property type="taxonomic scope" value="Eukaryota"/>
</dbReference>
<dbReference type="GO" id="GO:0045944">
    <property type="term" value="P:positive regulation of transcription by RNA polymerase II"/>
    <property type="evidence" value="ECO:0007669"/>
    <property type="project" value="TreeGrafter"/>
</dbReference>
<evidence type="ECO:0000313" key="10">
    <source>
        <dbReference type="EnsemblFungi" id="EJT73795"/>
    </source>
</evidence>
<dbReference type="OrthoDB" id="648861at2759"/>
<proteinExistence type="predicted"/>
<evidence type="ECO:0000256" key="4">
    <source>
        <dbReference type="ARBA" id="ARBA00023125"/>
    </source>
</evidence>
<dbReference type="HOGENOM" id="CLU_014019_2_0_1"/>
<dbReference type="GO" id="GO:0005634">
    <property type="term" value="C:nucleus"/>
    <property type="evidence" value="ECO:0007669"/>
    <property type="project" value="UniProtKB-SubCell"/>
</dbReference>
<feature type="compositionally biased region" description="Polar residues" evidence="7">
    <location>
        <begin position="68"/>
        <end position="85"/>
    </location>
</feature>
<dbReference type="AlphaFoldDB" id="J3P2A3"/>
<evidence type="ECO:0000313" key="11">
    <source>
        <dbReference type="Proteomes" id="UP000006039"/>
    </source>
</evidence>
<evidence type="ECO:0000256" key="7">
    <source>
        <dbReference type="SAM" id="MobiDB-lite"/>
    </source>
</evidence>
<evidence type="ECO:0000313" key="9">
    <source>
        <dbReference type="EMBL" id="EJT73795.1"/>
    </source>
</evidence>
<dbReference type="SMART" id="SM00066">
    <property type="entry name" value="GAL4"/>
    <property type="match status" value="1"/>
</dbReference>
<dbReference type="Pfam" id="PF00172">
    <property type="entry name" value="Zn_clus"/>
    <property type="match status" value="1"/>
</dbReference>
<dbReference type="VEuPathDB" id="FungiDB:GGTG_07651"/>
<keyword evidence="3" id="KW-0805">Transcription regulation</keyword>